<evidence type="ECO:0000256" key="6">
    <source>
        <dbReference type="ARBA" id="ARBA00023136"/>
    </source>
</evidence>
<dbReference type="PANTHER" id="PTHR48086:SF7">
    <property type="entry name" value="SODIUM-SOLUTE SYMPORTER-RELATED"/>
    <property type="match status" value="1"/>
</dbReference>
<evidence type="ECO:0000313" key="10">
    <source>
        <dbReference type="Proteomes" id="UP000632322"/>
    </source>
</evidence>
<comment type="caution">
    <text evidence="9">The sequence shown here is derived from an EMBL/GenBank/DDBJ whole genome shotgun (WGS) entry which is preliminary data.</text>
</comment>
<dbReference type="Pfam" id="PF00474">
    <property type="entry name" value="SSF"/>
    <property type="match status" value="1"/>
</dbReference>
<feature type="transmembrane region" description="Helical" evidence="8">
    <location>
        <begin position="222"/>
        <end position="245"/>
    </location>
</feature>
<evidence type="ECO:0000313" key="9">
    <source>
        <dbReference type="EMBL" id="GGC40367.1"/>
    </source>
</evidence>
<comment type="subcellular location">
    <subcellularLocation>
        <location evidence="1">Membrane</location>
        <topology evidence="1">Multi-pass membrane protein</topology>
    </subcellularLocation>
</comment>
<feature type="transmembrane region" description="Helical" evidence="8">
    <location>
        <begin position="363"/>
        <end position="382"/>
    </location>
</feature>
<proteinExistence type="inferred from homology"/>
<evidence type="ECO:0000256" key="3">
    <source>
        <dbReference type="ARBA" id="ARBA00022448"/>
    </source>
</evidence>
<dbReference type="InterPro" id="IPR001734">
    <property type="entry name" value="Na/solute_symporter"/>
</dbReference>
<dbReference type="CDD" id="cd10322">
    <property type="entry name" value="SLC5sbd"/>
    <property type="match status" value="1"/>
</dbReference>
<feature type="transmembrane region" description="Helical" evidence="8">
    <location>
        <begin position="388"/>
        <end position="407"/>
    </location>
</feature>
<protein>
    <recommendedName>
        <fullName evidence="11">Sodium:solute symporter family protein</fullName>
    </recommendedName>
</protein>
<feature type="transmembrane region" description="Helical" evidence="8">
    <location>
        <begin position="119"/>
        <end position="143"/>
    </location>
</feature>
<accession>A0ABQ1MGE7</accession>
<feature type="transmembrane region" description="Helical" evidence="8">
    <location>
        <begin position="444"/>
        <end position="462"/>
    </location>
</feature>
<evidence type="ECO:0000256" key="5">
    <source>
        <dbReference type="ARBA" id="ARBA00022989"/>
    </source>
</evidence>
<dbReference type="Gene3D" id="1.20.1730.10">
    <property type="entry name" value="Sodium/glucose cotransporter"/>
    <property type="match status" value="1"/>
</dbReference>
<dbReference type="RefSeq" id="WP_181271698.1">
    <property type="nucleotide sequence ID" value="NZ_BMJG01000008.1"/>
</dbReference>
<evidence type="ECO:0000256" key="2">
    <source>
        <dbReference type="ARBA" id="ARBA00006434"/>
    </source>
</evidence>
<evidence type="ECO:0000256" key="4">
    <source>
        <dbReference type="ARBA" id="ARBA00022692"/>
    </source>
</evidence>
<dbReference type="PANTHER" id="PTHR48086">
    <property type="entry name" value="SODIUM/PROLINE SYMPORTER-RELATED"/>
    <property type="match status" value="1"/>
</dbReference>
<name>A0ABQ1MGE7_9MICO</name>
<feature type="transmembrane region" description="Helical" evidence="8">
    <location>
        <begin position="6"/>
        <end position="27"/>
    </location>
</feature>
<gene>
    <name evidence="9" type="ORF">GCM10010974_23520</name>
</gene>
<keyword evidence="5 8" id="KW-1133">Transmembrane helix</keyword>
<organism evidence="9 10">
    <name type="scientific">Brevibacterium sediminis</name>
    <dbReference type="NCBI Taxonomy" id="1857024"/>
    <lineage>
        <taxon>Bacteria</taxon>
        <taxon>Bacillati</taxon>
        <taxon>Actinomycetota</taxon>
        <taxon>Actinomycetes</taxon>
        <taxon>Micrococcales</taxon>
        <taxon>Brevibacteriaceae</taxon>
        <taxon>Brevibacterium</taxon>
    </lineage>
</organism>
<keyword evidence="10" id="KW-1185">Reference proteome</keyword>
<feature type="transmembrane region" description="Helical" evidence="8">
    <location>
        <begin position="414"/>
        <end position="438"/>
    </location>
</feature>
<dbReference type="PROSITE" id="PS50283">
    <property type="entry name" value="NA_SOLUT_SYMP_3"/>
    <property type="match status" value="1"/>
</dbReference>
<keyword evidence="6 8" id="KW-0472">Membrane</keyword>
<reference evidence="10" key="1">
    <citation type="journal article" date="2019" name="Int. J. Syst. Evol. Microbiol.">
        <title>The Global Catalogue of Microorganisms (GCM) 10K type strain sequencing project: providing services to taxonomists for standard genome sequencing and annotation.</title>
        <authorList>
            <consortium name="The Broad Institute Genomics Platform"/>
            <consortium name="The Broad Institute Genome Sequencing Center for Infectious Disease"/>
            <person name="Wu L."/>
            <person name="Ma J."/>
        </authorList>
    </citation>
    <scope>NUCLEOTIDE SEQUENCE [LARGE SCALE GENOMIC DNA]</scope>
    <source>
        <strain evidence="10">CGMCC 1.15472</strain>
    </source>
</reference>
<feature type="transmembrane region" description="Helical" evidence="8">
    <location>
        <begin position="149"/>
        <end position="171"/>
    </location>
</feature>
<comment type="similarity">
    <text evidence="2 7">Belongs to the sodium:solute symporter (SSF) (TC 2.A.21) family.</text>
</comment>
<sequence length="477" mass="50634">MNIGTTVLISVTAAIVIGIGALISFYVGKRAKSNDSWVVGGRNLPLYVIAFTQYATAVGGGVLVAHVGIAYAWGLSVFWYEIFVIVGLLIIAIFAGWLRRRTFSTIPEVFTKLYGEHRLMLSMVALAVIVVPFGWLATQFIAFANLFNAVTGIGITPLIIIMAVVSIAFVLPGGLTSVAWSDFFFGVFMVIASVVVGVYAIVNAGGPSTIVKNLPAELTTMPTGLTAAGGLTILLWLFSILPGTLTNQLYYQRIFAASNVKQARQGLYLSSILIGISGIYALIVGVSVRSMTDQFGVDGREQAAGWFLAQLPVWLIAIYGAFLMATIVSTTGSALHSVVVNLVNDLRPAFVKNKDTSSDLVAMSRWCTVAVSAIAAVLAIVFPTALNWLVATYAYSASMLAVPFLLGMVLTNKWILDVSIGYVSMAAGLVVCAVAHIAGTTIPYAVFGIIASFVAYLIMLAVKKPQARALSEEGALS</sequence>
<keyword evidence="3" id="KW-0813">Transport</keyword>
<evidence type="ECO:0000256" key="1">
    <source>
        <dbReference type="ARBA" id="ARBA00004141"/>
    </source>
</evidence>
<keyword evidence="4 8" id="KW-0812">Transmembrane</keyword>
<dbReference type="InterPro" id="IPR050277">
    <property type="entry name" value="Sodium:Solute_Symporter"/>
</dbReference>
<dbReference type="EMBL" id="BMJG01000008">
    <property type="protein sequence ID" value="GGC40367.1"/>
    <property type="molecule type" value="Genomic_DNA"/>
</dbReference>
<evidence type="ECO:0000256" key="8">
    <source>
        <dbReference type="SAM" id="Phobius"/>
    </source>
</evidence>
<feature type="transmembrane region" description="Helical" evidence="8">
    <location>
        <begin position="183"/>
        <end position="202"/>
    </location>
</feature>
<feature type="transmembrane region" description="Helical" evidence="8">
    <location>
        <begin position="47"/>
        <end position="71"/>
    </location>
</feature>
<feature type="transmembrane region" description="Helical" evidence="8">
    <location>
        <begin position="266"/>
        <end position="288"/>
    </location>
</feature>
<feature type="transmembrane region" description="Helical" evidence="8">
    <location>
        <begin position="77"/>
        <end position="98"/>
    </location>
</feature>
<evidence type="ECO:0008006" key="11">
    <source>
        <dbReference type="Google" id="ProtNLM"/>
    </source>
</evidence>
<evidence type="ECO:0000256" key="7">
    <source>
        <dbReference type="RuleBase" id="RU362091"/>
    </source>
</evidence>
<dbReference type="InterPro" id="IPR038377">
    <property type="entry name" value="Na/Glc_symporter_sf"/>
</dbReference>
<dbReference type="Proteomes" id="UP000632322">
    <property type="component" value="Unassembled WGS sequence"/>
</dbReference>